<organism evidence="1">
    <name type="scientific">Ixodes ricinus</name>
    <name type="common">Common tick</name>
    <name type="synonym">Acarus ricinus</name>
    <dbReference type="NCBI Taxonomy" id="34613"/>
    <lineage>
        <taxon>Eukaryota</taxon>
        <taxon>Metazoa</taxon>
        <taxon>Ecdysozoa</taxon>
        <taxon>Arthropoda</taxon>
        <taxon>Chelicerata</taxon>
        <taxon>Arachnida</taxon>
        <taxon>Acari</taxon>
        <taxon>Parasitiformes</taxon>
        <taxon>Ixodida</taxon>
        <taxon>Ixodoidea</taxon>
        <taxon>Ixodidae</taxon>
        <taxon>Ixodinae</taxon>
        <taxon>Ixodes</taxon>
    </lineage>
</organism>
<sequence>MQPAPLQVRPKTRCFAQRAHLWVTAVVLAPAQGKAGPHSDLAEAAARRALSKPAVAEDARFLTAASTFPWLWRK</sequence>
<dbReference type="EMBL" id="GIFC01001120">
    <property type="protein sequence ID" value="MXU83203.1"/>
    <property type="molecule type" value="Transcribed_RNA"/>
</dbReference>
<accession>A0A6B0UAV5</accession>
<name>A0A6B0UAV5_IXORI</name>
<reference evidence="1" key="1">
    <citation type="submission" date="2019-12" db="EMBL/GenBank/DDBJ databases">
        <title>An insight into the sialome of adult female Ixodes ricinus ticks feeding for 6 days.</title>
        <authorList>
            <person name="Perner J."/>
            <person name="Ribeiro J.M.C."/>
        </authorList>
    </citation>
    <scope>NUCLEOTIDE SEQUENCE</scope>
    <source>
        <strain evidence="1">Semi-engorged</strain>
        <tissue evidence="1">Salivary glands</tissue>
    </source>
</reference>
<evidence type="ECO:0000313" key="1">
    <source>
        <dbReference type="EMBL" id="MXU83203.1"/>
    </source>
</evidence>
<protein>
    <submittedName>
        <fullName evidence="1">Putative secreted protein</fullName>
    </submittedName>
</protein>
<dbReference type="AlphaFoldDB" id="A0A6B0UAV5"/>
<proteinExistence type="predicted"/>